<keyword evidence="3" id="KW-1185">Reference proteome</keyword>
<dbReference type="OrthoDB" id="6775828at2759"/>
<feature type="compositionally biased region" description="Low complexity" evidence="1">
    <location>
        <begin position="33"/>
        <end position="54"/>
    </location>
</feature>
<dbReference type="EMBL" id="OV121137">
    <property type="protein sequence ID" value="CAH0558640.1"/>
    <property type="molecule type" value="Genomic_DNA"/>
</dbReference>
<gene>
    <name evidence="2" type="ORF">MELIAE_LOCUS8918</name>
</gene>
<proteinExistence type="predicted"/>
<feature type="compositionally biased region" description="Low complexity" evidence="1">
    <location>
        <begin position="1"/>
        <end position="21"/>
    </location>
</feature>
<feature type="region of interest" description="Disordered" evidence="1">
    <location>
        <begin position="154"/>
        <end position="173"/>
    </location>
</feature>
<evidence type="ECO:0000313" key="2">
    <source>
        <dbReference type="EMBL" id="CAH0558640.1"/>
    </source>
</evidence>
<dbReference type="Proteomes" id="UP001154078">
    <property type="component" value="Chromosome 6"/>
</dbReference>
<accession>A0A9P0BA44</accession>
<feature type="region of interest" description="Disordered" evidence="1">
    <location>
        <begin position="1"/>
        <end position="54"/>
    </location>
</feature>
<feature type="compositionally biased region" description="Basic and acidic residues" evidence="1">
    <location>
        <begin position="157"/>
        <end position="173"/>
    </location>
</feature>
<evidence type="ECO:0000313" key="3">
    <source>
        <dbReference type="Proteomes" id="UP001154078"/>
    </source>
</evidence>
<dbReference type="AlphaFoldDB" id="A0A9P0BA44"/>
<evidence type="ECO:0000256" key="1">
    <source>
        <dbReference type="SAM" id="MobiDB-lite"/>
    </source>
</evidence>
<reference evidence="2" key="1">
    <citation type="submission" date="2021-12" db="EMBL/GenBank/DDBJ databases">
        <authorList>
            <person name="King R."/>
        </authorList>
    </citation>
    <scope>NUCLEOTIDE SEQUENCE</scope>
</reference>
<organism evidence="2 3">
    <name type="scientific">Brassicogethes aeneus</name>
    <name type="common">Rape pollen beetle</name>
    <name type="synonym">Meligethes aeneus</name>
    <dbReference type="NCBI Taxonomy" id="1431903"/>
    <lineage>
        <taxon>Eukaryota</taxon>
        <taxon>Metazoa</taxon>
        <taxon>Ecdysozoa</taxon>
        <taxon>Arthropoda</taxon>
        <taxon>Hexapoda</taxon>
        <taxon>Insecta</taxon>
        <taxon>Pterygota</taxon>
        <taxon>Neoptera</taxon>
        <taxon>Endopterygota</taxon>
        <taxon>Coleoptera</taxon>
        <taxon>Polyphaga</taxon>
        <taxon>Cucujiformia</taxon>
        <taxon>Nitidulidae</taxon>
        <taxon>Meligethinae</taxon>
        <taxon>Brassicogethes</taxon>
    </lineage>
</organism>
<protein>
    <submittedName>
        <fullName evidence="2">Uncharacterized protein</fullName>
    </submittedName>
</protein>
<sequence length="173" mass="19612">MDTNLTATTTPATVPAENAATSSYVPPSKEQPDQSNPPGQQNQDQPNPTNQIPPIILRTKDRWTMVSKELKKKGWHFSKAVNIPEGVKFFPDTVDSFRAISKFLQNNGEQFHTYMLPEDKLLQVVIRGFPQEIDIKEVVSEIKERGFHPQSAIRMKTGAERKLSRRSPLLDKE</sequence>
<name>A0A9P0BA44_BRAAE</name>